<dbReference type="InterPro" id="IPR027417">
    <property type="entry name" value="P-loop_NTPase"/>
</dbReference>
<accession>A0A6A4E445</accession>
<evidence type="ECO:0000313" key="6">
    <source>
        <dbReference type="Proteomes" id="UP000434957"/>
    </source>
</evidence>
<dbReference type="EMBL" id="QXFT01001515">
    <property type="protein sequence ID" value="KAE9316694.1"/>
    <property type="molecule type" value="Genomic_DNA"/>
</dbReference>
<protein>
    <recommendedName>
        <fullName evidence="4">Crinkler effector protein N-terminal domain-containing protein</fullName>
    </recommendedName>
</protein>
<reference evidence="5 6" key="1">
    <citation type="submission" date="2018-08" db="EMBL/GenBank/DDBJ databases">
        <title>Genomic investigation of the strawberry pathogen Phytophthora fragariae indicates pathogenicity is determined by transcriptional variation in three key races.</title>
        <authorList>
            <person name="Adams T.M."/>
            <person name="Armitage A.D."/>
            <person name="Sobczyk M.K."/>
            <person name="Bates H.J."/>
            <person name="Dunwell J.M."/>
            <person name="Nellist C.F."/>
            <person name="Harrison R.J."/>
        </authorList>
    </citation>
    <scope>NUCLEOTIDE SEQUENCE [LARGE SCALE GENOMIC DNA]</scope>
    <source>
        <strain evidence="5 6">SCRP333</strain>
    </source>
</reference>
<dbReference type="GO" id="GO:0005576">
    <property type="term" value="C:extracellular region"/>
    <property type="evidence" value="ECO:0007669"/>
    <property type="project" value="UniProtKB-SubCell"/>
</dbReference>
<comment type="subcellular location">
    <subcellularLocation>
        <location evidence="1">Host cell</location>
    </subcellularLocation>
    <subcellularLocation>
        <location evidence="2">Secreted</location>
    </subcellularLocation>
</comment>
<dbReference type="AlphaFoldDB" id="A0A6A4E445"/>
<evidence type="ECO:0000256" key="3">
    <source>
        <dbReference type="ARBA" id="ARBA00022525"/>
    </source>
</evidence>
<evidence type="ECO:0000256" key="2">
    <source>
        <dbReference type="ARBA" id="ARBA00004613"/>
    </source>
</evidence>
<keyword evidence="6" id="KW-1185">Reference proteome</keyword>
<gene>
    <name evidence="5" type="ORF">PR003_g18655</name>
</gene>
<dbReference type="Pfam" id="PF20147">
    <property type="entry name" value="Crinkler"/>
    <property type="match status" value="1"/>
</dbReference>
<evidence type="ECO:0000313" key="5">
    <source>
        <dbReference type="EMBL" id="KAE9316694.1"/>
    </source>
</evidence>
<keyword evidence="3" id="KW-0964">Secreted</keyword>
<name>A0A6A4E445_9STRA</name>
<dbReference type="GO" id="GO:0043657">
    <property type="term" value="C:host cell"/>
    <property type="evidence" value="ECO:0007669"/>
    <property type="project" value="UniProtKB-SubCell"/>
</dbReference>
<dbReference type="InterPro" id="IPR045379">
    <property type="entry name" value="Crinkler_N"/>
</dbReference>
<feature type="domain" description="Crinkler effector protein N-terminal" evidence="4">
    <location>
        <begin position="6"/>
        <end position="120"/>
    </location>
</feature>
<evidence type="ECO:0000259" key="4">
    <source>
        <dbReference type="Pfam" id="PF20147"/>
    </source>
</evidence>
<organism evidence="5 6">
    <name type="scientific">Phytophthora rubi</name>
    <dbReference type="NCBI Taxonomy" id="129364"/>
    <lineage>
        <taxon>Eukaryota</taxon>
        <taxon>Sar</taxon>
        <taxon>Stramenopiles</taxon>
        <taxon>Oomycota</taxon>
        <taxon>Peronosporomycetes</taxon>
        <taxon>Peronosporales</taxon>
        <taxon>Peronosporaceae</taxon>
        <taxon>Phytophthora</taxon>
    </lineage>
</organism>
<dbReference type="Gene3D" id="3.40.50.300">
    <property type="entry name" value="P-loop containing nucleotide triphosphate hydrolases"/>
    <property type="match status" value="1"/>
</dbReference>
<comment type="caution">
    <text evidence="5">The sequence shown here is derived from an EMBL/GenBank/DDBJ whole genome shotgun (WGS) entry which is preliminary data.</text>
</comment>
<sequence>MVEILLCYAVVGEPRAGSGVKIDDSARVWQLKEAIASNLPGRLKCTPVELQLFLGKKDKGCGPWLTRVEVMNRVVDTNGLKELDDEWAPLSCVGLSEKEVQVQPTMEEVKERKTPVHLLVMLPNTLRIDDDKRYAETISSYMKIADRLKNSEEVESLSRHLAEVSSVERTAPTPFTVLENSSGTGKTQMVFNLQARGECDVFYIVCRSHNDCDQNVYSAYADRTETFRECVSTDLETMEKKPRGNRDLLGAVGTIRACRTLTMYGFILAALRGSDVVSRTVRRSDVIDELNSHKERGANPFVFFLDEFPRAGRIKTHLADGDQRILEDSLRTMRNVFRSFGLAVVISSTNGTARNLLATSDRSRDSGTYLWCVVFPSFPRVVVNCGSGIPVLLMEIIKHSRPLFAEIALKYVQDNRYSGSRDPIDYLKYLNTMAGALASEFSALKKRTDEFKVGQLCLLLCTSYIELDGKVNIIDGHFARLSEQSAFELQLHRAGGLWKDNKSWTCDSVMPSPKEDILLHLTMMGGPYFRPFDQPLSMVMSAVKPLFHFDNTGQRSNDGMRLEALTAAAIVLASHAGGFGGVAFPTFLCELLFELGVSQRGEMMQLHQDVETSRWGTRVVPFLSPPNEEWPDWLNESWMSFDNCLRTPNEDRIDFRTTSNLISVECKDYSRTLDLDVVKDMLMRIPADSAIHLIVTNTLQKRYFSAASSWKTFVREQSLQNVDFYRISKGSTLQEIKGIVNSTATKADKLVLFIVRG</sequence>
<proteinExistence type="predicted"/>
<evidence type="ECO:0000256" key="1">
    <source>
        <dbReference type="ARBA" id="ARBA00004340"/>
    </source>
</evidence>
<dbReference type="Proteomes" id="UP000434957">
    <property type="component" value="Unassembled WGS sequence"/>
</dbReference>